<evidence type="ECO:0000256" key="3">
    <source>
        <dbReference type="ARBA" id="ARBA00022553"/>
    </source>
</evidence>
<dbReference type="GO" id="GO:0003968">
    <property type="term" value="F:RNA-directed RNA polymerase activity"/>
    <property type="evidence" value="ECO:0007669"/>
    <property type="project" value="InterPro"/>
</dbReference>
<dbReference type="PROSITE" id="PS51192">
    <property type="entry name" value="HELICASE_ATP_BIND_1"/>
    <property type="match status" value="1"/>
</dbReference>
<dbReference type="GO" id="GO:0039694">
    <property type="term" value="P:viral RNA genome replication"/>
    <property type="evidence" value="ECO:0007669"/>
    <property type="project" value="InterPro"/>
</dbReference>
<dbReference type="Pfam" id="PF04851">
    <property type="entry name" value="ResIII"/>
    <property type="match status" value="1"/>
</dbReference>
<evidence type="ECO:0000259" key="7">
    <source>
        <dbReference type="PROSITE" id="PS51192"/>
    </source>
</evidence>
<dbReference type="GO" id="GO:0016787">
    <property type="term" value="F:hydrolase activity"/>
    <property type="evidence" value="ECO:0007669"/>
    <property type="project" value="InterPro"/>
</dbReference>
<sequence>MFFSTWDLNWMRKAVESQIAYKRAVDFFTTSSCLLAHKDSKNIFKKGYNVDNHDFNNYSKPNIGDRKNKTKSIRKIGICLNGPSPYFVSKVGVCRSFDRVKDMTKDLKKRRSWKAFTARAQVSKLRCAVVFTSGKHVHYSLFDDNQKRRGKGKDFKKKKGKIEENQIEEYDEWEKANLINPCNVSNNKKPTSSNCEDSISPTWVREESRSSELKEDTLSKETDNKDYRSLSHKFHDIVSFRRSNKIHEVSERAKLYDKSKHLKSQDFDDNFCSLLNVPENCKIKGLLISELDEGTSDCLKDYVEISKITLNSIKMGDECDVLILEGHELSDNLACASLFSFAGSCGCDSIIVTGEHKIHDSLSEFLRGTIIKNGKVFSVYSVAIARNNLKEVSHVLVRTSVRFISFSSFWILINKLYLGHSLSLYLFDILTVCKKKICNNVMNYSRSILSNFVTLESEITDLADLKYIQSISDRENFMSFVVDCSGEAGTAFLHNNIIITAFHVTKGKSIRIGSKKLICLDKDEERDICFYLTRPEDSLFHIPIPGAQVYCQRGGDVIKGYVSRVFPLQIEFPGSPLHGWSGSPIYCGTNHDLVGIYSVHIDVREKGRHLCIQSNKSWTDQVLGKLEKHKRIQIAVPCGTGKSSLLMQVISNSGKYKNILLIEPRVALVQSIGKRIGWKSYVGDAPWDCCDSRTITTHGKAFSKIINCEGFLDGYDLIIMDEAHDGDPISLCIMKYLCKMRKGPSLAMTATPKNSDFLKVSLLYSKHVRNISVMKKNLKAEEYKDLMKNHKKILFQISTKAQALEVMNYATSNGKKFIRFMREDVDETGATQLAKEIESYKECVIAGSNVVAYGVTLDIDCVVISNCNLSIDCELGEVSRLVETNLSCQDLVQWAGRVARTRTGEVIIYHSVLGASEKSVDAELKLQVFWKYITRKEVKIGTNLIQSSRVPLLLSLPFTLVGNLSVTSEEGSIIGNCKEADEIANKLSLKAVNPDTIVTKIVQEGTSLYYRGNNYGLDKSIPLPWLTLLGIGEKIDINGKSCEEGTESQHIPEGLSARRGYLSEYSVDNTSMSFLMWLRLIAILLAAILSYFLPKISMTSMEELMYVDPADLHIEQEQTGSSGADFPPFIISELTCDTSIKESSVYFDNTGLFHKPFGYNAGILKRKQFEIIDRDLETKFNTETTVLLGLVETLIKIIISLLCTLTFSKLFKHCPSLFSLVSKGEEQGRRSRATSGNFITHFNKLIYTSEESVLRLLMELFQEILMTIRMSVNENYVLIKTKLVPIAYQFMENLIIMIQNFRQFLIAILVKSNSYLRNMKHKQTNIEVKVEQVFIHDVLTETPYSQEVGKYIKESDYNNFTEVNKKEITDRINAYAERERGKLNKQDNNTISVVKGFTDLFMIAQIVWFYVMSSMLTFVTISLVGKTTYSKIHNSQGKACESEAEAVSNITYEIDNVFEHIVTGFLNFAIGIFFLPKYASGTFVSILLSEVFETLWRVDIGGGDTIISMISSSLRNFAEKFDSLDAIINEEEKISAIKNYWIRFTVDAATKLIYYLSTGQYNIIALACHLDLPFTFVILQSGLINSRILLYHTAASTSYAVNKCIQNEKRTFLSLEKMPVLRHILSTLCEGRIPNNKGKYKYIGNKMYTIMRMPFSCLLYIASDLSYDIVIKLQSSQMFSSFWYSFSYYSQMIFKTKFPSFKNGYLYEKINNDMVNEDGASINMEGDSFESLGEESNDKMKAIIINKIPSDTMEVSTIIPENSKDNKDWEENFENEINESESVSINKNLSVEEQREQLKNNETLNTSSLEIIIIMLLIVSITLCFILLWGRMEEIVIRSTVTMENRIQEGIAVINVVSNQTLTFYNNVVVLVHKFIRMISFCLIPIIIILTYHAYDRIIDFNVVNYVIEYLNSMTKSWNMEHVILFSSTKFPLSLLDLFYVALMAFLVTIRNDVPEADEFSNACSPHEQSYENMRKKRYEDKSTYFIEQVCLGFCCLYFLVNFIVSLLFKWSLAIFYFRCLTSLVFYLWFRLFWFFVLVKTLKIRTVVHIFFREQKHQIMKYMIKNGSDEEVIIKNFSRYDFTQIHTLINPAVGPAIRAICSLNGKEKDTSEGEQMKDGGRNVTENVINEISEIRNEEDLNTEETVLTGLGYYNYYSYAENIRALKKYNDKYTDNNLLTSVSDSFRDLFNPINNFGKDEEGNYFDCEEEYSIFEIIKSSISVKTFSNELLMLLRIRKKPKPLYKTFYSYFVVGKRVGGDVLSMLIKALAGNGDIVSEKRILTMNRMICGLNSYVTQEVYIFSATRATLSSGAELLLAYNFSALAKACTKAFRRGEEIKSQEGRHSAKLAQVKEVWSFLNISHIFKIRTPDSSFDYVNFAVIAFLNPYAVIAWFIFDTLLPEGRCVSRLLIFDGIVSTDVFLTMLWCIPLFYNVVSAHEDKKVKSDVMVAVFSAVMTAECSFLCAASDTFKRFAIETFEPSNNPNRLPKTEENLSTYLELPSVSSKNFMPLPTGCLNTRTMLALSWHECGIISNDVRDNVLIIGTGKGGLLQGLVKHRTNFQAITSVTLNEKGYVPSNILIKNIENTGTIFTNRIMNEKKFEERSFSLVIQDTQLNTQTESELLGNRLDRDVREEFVECCLRSILRTRTGGTTIIIIRADLCDLLLRLVDTFACLFKKVTVIMDPIIRGNAFLSIIGVGRRSTKDVITCQVFHCKPSFPRTFEEVIKLSNEIRKLKNSIIDASLIRSSMFEKLYRREALKLEKPMLFPDVSENASFRILSSLETPIDTDIIFNEMRFLIKNRYQNLAVECNLESVFDSYQFCGKIEEPVPDRQHLNGLSMSINTSLNAARLLPLEKSYSVPSQTNEAVVAALKKRFDYKSQCINLEYFKDALKAVTEHCVERARGFDFSVTSWEDLRENANLKSTLGFMSDFKGVYKNIGEILRDGTSHLDSYLETAINSPEDLNHLFHASPKVEKKEISREATIPRLFTYKTGEVRMCEMAIFQKLNEFLGKSKKISFSASGDIFDRVYRLNNKSKQFIKPSFIEIESAKFDGHKEFEWIYKVRQMMVKILLSGYNGNTAAKYCMETLVNDGFGFLILCSGHIIQMKRGNQKSGLWDTSTNNKLTNAAILVKLVSVALNIECYEVFSRVEFEVEGDDAIIISEEEDGRKILAMRNEIYSLAGFPQTGDPILQTDIRLSKFCSHGVGFTSPYNIPIPIRPANEIFGRAQCSLASSSLTCSYENMARSLSTVISYSAMFWAVPEIRKLLELVKTITPKDVYPRSVHPSEKWKIVNWFGDLDIKTFDLNTWVYDKFGIDLQYTYVDVDKTTRKLMGFDGFSDILLIKAERMKQLVLDNVNFEEIRQVTEAYLGTIATEEDVRREAEYFKNHPTFSILTTRTRLQIISALRTGIEFSGIHCMVGSLINRITKTVASRFIVHVDTLSREETVLCDNIMEKKKLRSLGMSGVTVILYTKDNQKVIQTSNASDLLKLILNMIFSVVAFLFLIKYLWGMKKQQEVDGNIDDEFDLVMKTSDKSNGKGRPISNRPWFAITNAHGSVMTRLREVDIKCKYKMAKGRKKNGLTLFLAMYHLISRRGSFLDESNALRKDLEEIMINERRLSIVHSNNPHKNQDSVMEIVYNNQFRNRVESIDNGNFINEVNEVVSNNQILAERRQLPPKNWTINGNMITTNSWSGSVQYGQVARLGELIPTIKCYEGECLMRISDTPMAALDGSSPNEYLFKLQKEFNARPTKGYLIMGESTGHKFRDVPRPFGCDVSSSLKSIKWKEVSLSEKEKTLFFRGGPTGPGFHADDNIRLKIIKETQRMEVIPGTSVKLDLGFNRNHNRIRRGPSGKVGVTEHMELKSAVEKEEWSRFKYLLVMEGNEAPDRILTAMRSGSVVILVEPTFILSGITWYEPLLKHRTNVMIVKGDKEEIFDIVKELENSEELYNSISTEGKKLAISLLKIEIQKDYVSNLMYISKLMGNINAQKRENPNSFSVENVNGCRSTNSHLDSSSTRAFITNSGPRRTLLTTILIMREDNNVIYEKALLLDKARKLFTEAFSTIILKGISRTIDRVLLGKMIFETIFVNVECEKYHSLENGNKVLKSTCNIEAIFKVFKTFNKLFKISQTDMMENMINTRSFIDNNELVSSAFFLYSNITGREKIRKDEYAQVSTAVTGEMMYTGLYGQQVFVKCNKELLWLEKNEEFSCIVMNELDSVEMIRKSRVNSPFYVRIG</sequence>
<comment type="caution">
    <text evidence="9">The sequence shown here is derived from an EMBL/GenBank/DDBJ whole genome shotgun (WGS) entry which is preliminary data.</text>
</comment>
<feature type="transmembrane region" description="Helical" evidence="5">
    <location>
        <begin position="2415"/>
        <end position="2434"/>
    </location>
</feature>
<keyword evidence="4" id="KW-0946">Virion</keyword>
<dbReference type="PROSITE" id="PS51194">
    <property type="entry name" value="HELICASE_CTER"/>
    <property type="match status" value="1"/>
</dbReference>
<feature type="domain" description="RdRp catalytic" evidence="6">
    <location>
        <begin position="3041"/>
        <end position="3170"/>
    </location>
</feature>
<dbReference type="GO" id="GO:0005524">
    <property type="term" value="F:ATP binding"/>
    <property type="evidence" value="ECO:0007669"/>
    <property type="project" value="InterPro"/>
</dbReference>
<dbReference type="InterPro" id="IPR006598">
    <property type="entry name" value="CAP10"/>
</dbReference>
<dbReference type="InterPro" id="IPR014001">
    <property type="entry name" value="Helicase_ATP-bd"/>
</dbReference>
<evidence type="ECO:0000313" key="9">
    <source>
        <dbReference type="EMBL" id="GBH22453.1"/>
    </source>
</evidence>
<evidence type="ECO:0000259" key="8">
    <source>
        <dbReference type="PROSITE" id="PS51194"/>
    </source>
</evidence>
<evidence type="ECO:0000256" key="4">
    <source>
        <dbReference type="ARBA" id="ARBA00022844"/>
    </source>
</evidence>
<feature type="transmembrane region" description="Helical" evidence="5">
    <location>
        <begin position="1985"/>
        <end position="2009"/>
    </location>
</feature>
<dbReference type="InterPro" id="IPR001650">
    <property type="entry name" value="Helicase_C-like"/>
</dbReference>
<dbReference type="GO" id="GO:0043657">
    <property type="term" value="C:host cell"/>
    <property type="evidence" value="ECO:0007669"/>
    <property type="project" value="UniProtKB-SubCell"/>
</dbReference>
<evidence type="ECO:0000256" key="5">
    <source>
        <dbReference type="SAM" id="Phobius"/>
    </source>
</evidence>
<dbReference type="Gene3D" id="2.40.10.120">
    <property type="match status" value="1"/>
</dbReference>
<dbReference type="InterPro" id="IPR027417">
    <property type="entry name" value="P-loop_NTPase"/>
</dbReference>
<keyword evidence="3" id="KW-0597">Phosphoprotein</keyword>
<feature type="transmembrane region" description="Helical" evidence="5">
    <location>
        <begin position="1400"/>
        <end position="1425"/>
    </location>
</feature>
<dbReference type="SUPFAM" id="SSF50494">
    <property type="entry name" value="Trypsin-like serine proteases"/>
    <property type="match status" value="1"/>
</dbReference>
<evidence type="ECO:0000256" key="1">
    <source>
        <dbReference type="ARBA" id="ARBA00004328"/>
    </source>
</evidence>
<dbReference type="EMBL" id="BDQC01000073">
    <property type="protein sequence ID" value="GBH22453.1"/>
    <property type="molecule type" value="Genomic_RNA"/>
</dbReference>
<feature type="transmembrane region" description="Helical" evidence="5">
    <location>
        <begin position="1875"/>
        <end position="1895"/>
    </location>
</feature>
<dbReference type="GO" id="GO:0003677">
    <property type="term" value="F:DNA binding"/>
    <property type="evidence" value="ECO:0007669"/>
    <property type="project" value="InterPro"/>
</dbReference>
<dbReference type="InterPro" id="IPR007094">
    <property type="entry name" value="RNA-dir_pol_PSvirus"/>
</dbReference>
<dbReference type="InterPro" id="IPR009003">
    <property type="entry name" value="Peptidase_S1_PA"/>
</dbReference>
<comment type="subcellular location">
    <subcellularLocation>
        <location evidence="2">Host cell</location>
    </subcellularLocation>
    <subcellularLocation>
        <location evidence="1">Virion</location>
    </subcellularLocation>
</comment>
<feature type="transmembrane region" description="Helical" evidence="5">
    <location>
        <begin position="2375"/>
        <end position="2395"/>
    </location>
</feature>
<dbReference type="SUPFAM" id="SSF52540">
    <property type="entry name" value="P-loop containing nucleoside triphosphate hydrolases"/>
    <property type="match status" value="1"/>
</dbReference>
<dbReference type="SMART" id="SM00672">
    <property type="entry name" value="CAP10"/>
    <property type="match status" value="1"/>
</dbReference>
<keyword evidence="5" id="KW-0472">Membrane</keyword>
<keyword evidence="5" id="KW-1133">Transmembrane helix</keyword>
<dbReference type="InterPro" id="IPR006935">
    <property type="entry name" value="Helicase/UvrB_N"/>
</dbReference>
<organism evidence="9">
    <name type="scientific">viral metagenome</name>
    <dbReference type="NCBI Taxonomy" id="1070528"/>
    <lineage>
        <taxon>unclassified sequences</taxon>
        <taxon>metagenomes</taxon>
        <taxon>organismal metagenomes</taxon>
    </lineage>
</organism>
<dbReference type="SMART" id="SM00487">
    <property type="entry name" value="DEXDc"/>
    <property type="match status" value="1"/>
</dbReference>
<reference evidence="9" key="1">
    <citation type="submission" date="2017-04" db="EMBL/GenBank/DDBJ databases">
        <title>Unveiling RNA virosphere associated with marine microorganisms.</title>
        <authorList>
            <person name="Urayama S."/>
            <person name="Takaki Y."/>
            <person name="Nishi S."/>
            <person name="Yoshida Y."/>
            <person name="Deguchi S."/>
            <person name="Takai K."/>
            <person name="Nunoura T."/>
        </authorList>
    </citation>
    <scope>NUCLEOTIDE SEQUENCE</scope>
</reference>
<proteinExistence type="predicted"/>
<dbReference type="InterPro" id="IPR043502">
    <property type="entry name" value="DNA/RNA_pol_sf"/>
</dbReference>
<evidence type="ECO:0000259" key="6">
    <source>
        <dbReference type="PROSITE" id="PS50507"/>
    </source>
</evidence>
<feature type="transmembrane region" description="Helical" evidence="5">
    <location>
        <begin position="2446"/>
        <end position="2469"/>
    </location>
</feature>
<dbReference type="PROSITE" id="PS50507">
    <property type="entry name" value="RDRP_SSRNA_POS"/>
    <property type="match status" value="1"/>
</dbReference>
<protein>
    <submittedName>
        <fullName evidence="9">RdRp</fullName>
    </submittedName>
</protein>
<dbReference type="GO" id="GO:0044423">
    <property type="term" value="C:virion component"/>
    <property type="evidence" value="ECO:0007669"/>
    <property type="project" value="UniProtKB-KW"/>
</dbReference>
<keyword evidence="5" id="KW-0812">Transmembrane</keyword>
<feature type="transmembrane region" description="Helical" evidence="5">
    <location>
        <begin position="1074"/>
        <end position="1093"/>
    </location>
</feature>
<dbReference type="SUPFAM" id="SSF56672">
    <property type="entry name" value="DNA/RNA polymerases"/>
    <property type="match status" value="1"/>
</dbReference>
<name>A0A2V0RAT3_9ZZZZ</name>
<accession>A0A2V0RAT3</accession>
<feature type="domain" description="Helicase C-terminal" evidence="8">
    <location>
        <begin position="782"/>
        <end position="946"/>
    </location>
</feature>
<dbReference type="Gene3D" id="3.40.50.300">
    <property type="entry name" value="P-loop containing nucleotide triphosphate hydrolases"/>
    <property type="match status" value="2"/>
</dbReference>
<feature type="transmembrane region" description="Helical" evidence="5">
    <location>
        <begin position="2015"/>
        <end position="2039"/>
    </location>
</feature>
<feature type="transmembrane region" description="Helical" evidence="5">
    <location>
        <begin position="1811"/>
        <end position="1830"/>
    </location>
</feature>
<feature type="domain" description="Helicase ATP-binding" evidence="7">
    <location>
        <begin position="623"/>
        <end position="770"/>
    </location>
</feature>
<evidence type="ECO:0000256" key="2">
    <source>
        <dbReference type="ARBA" id="ARBA00004340"/>
    </source>
</evidence>